<protein>
    <recommendedName>
        <fullName evidence="4 5">Large ribosomal subunit protein uL24</fullName>
    </recommendedName>
</protein>
<dbReference type="SUPFAM" id="SSF50104">
    <property type="entry name" value="Translation proteins SH3-like domain"/>
    <property type="match status" value="1"/>
</dbReference>
<comment type="subunit">
    <text evidence="5">Part of the 50S ribosomal subunit.</text>
</comment>
<evidence type="ECO:0000313" key="8">
    <source>
        <dbReference type="Proteomes" id="UP000249762"/>
    </source>
</evidence>
<keyword evidence="8" id="KW-1185">Reference proteome</keyword>
<keyword evidence="3 5" id="KW-0687">Ribonucleoprotein</keyword>
<dbReference type="GO" id="GO:0006412">
    <property type="term" value="P:translation"/>
    <property type="evidence" value="ECO:0007669"/>
    <property type="project" value="UniProtKB-UniRule"/>
</dbReference>
<comment type="function">
    <text evidence="5">One of two assembly initiator proteins, it binds directly to the 5'-end of the 23S rRNA, where it nucleates assembly of the 50S subunit.</text>
</comment>
<dbReference type="PANTHER" id="PTHR12903">
    <property type="entry name" value="MITOCHONDRIAL RIBOSOMAL PROTEIN L24"/>
    <property type="match status" value="1"/>
</dbReference>
<dbReference type="OrthoDB" id="9807419at2"/>
<evidence type="ECO:0000313" key="7">
    <source>
        <dbReference type="EMBL" id="RAO95025.1"/>
    </source>
</evidence>
<dbReference type="InterPro" id="IPR003256">
    <property type="entry name" value="Ribosomal_uL24"/>
</dbReference>
<dbReference type="SMART" id="SM00739">
    <property type="entry name" value="KOW"/>
    <property type="match status" value="1"/>
</dbReference>
<accession>A0A328PMT1</accession>
<dbReference type="GO" id="GO:1990904">
    <property type="term" value="C:ribonucleoprotein complex"/>
    <property type="evidence" value="ECO:0007669"/>
    <property type="project" value="UniProtKB-KW"/>
</dbReference>
<dbReference type="RefSeq" id="WP_112665455.1">
    <property type="nucleotide sequence ID" value="NZ_QKVO01000006.1"/>
</dbReference>
<dbReference type="InterPro" id="IPR041988">
    <property type="entry name" value="Ribosomal_uL24_KOW"/>
</dbReference>
<dbReference type="HAMAP" id="MF_01326_B">
    <property type="entry name" value="Ribosomal_uL24_B"/>
    <property type="match status" value="1"/>
</dbReference>
<comment type="similarity">
    <text evidence="1 5">Belongs to the universal ribosomal protein uL24 family.</text>
</comment>
<gene>
    <name evidence="5 7" type="primary">rplX</name>
    <name evidence="7" type="ORF">DNK47_01945</name>
</gene>
<sequence>MNRLRKGDQVRVTRGSLKGKEGKIKAILLDKDRALVEGVGKYKRYQKGRGVIERERAIHISNLSLITTDKKKEVYKVSFVVKDGKKERMPRDTKKDKS</sequence>
<dbReference type="Proteomes" id="UP000249762">
    <property type="component" value="Unassembled WGS sequence"/>
</dbReference>
<reference evidence="8" key="1">
    <citation type="submission" date="2018-06" db="EMBL/GenBank/DDBJ databases">
        <authorList>
            <person name="Martinez Ocampo F."/>
            <person name="Quiroz Castaneda R.E."/>
            <person name="Rojas Lopez X."/>
        </authorList>
    </citation>
    <scope>NUCLEOTIDE SEQUENCE [LARGE SCALE GENOMIC DNA]</scope>
    <source>
        <strain evidence="8">INIFAP02</strain>
    </source>
</reference>
<evidence type="ECO:0000256" key="4">
    <source>
        <dbReference type="ARBA" id="ARBA00035206"/>
    </source>
</evidence>
<dbReference type="Gene3D" id="2.30.30.30">
    <property type="match status" value="1"/>
</dbReference>
<comment type="function">
    <text evidence="5">One of the proteins that surrounds the polypeptide exit tunnel on the outside of the subunit.</text>
</comment>
<proteinExistence type="inferred from homology"/>
<dbReference type="GO" id="GO:0019843">
    <property type="term" value="F:rRNA binding"/>
    <property type="evidence" value="ECO:0007669"/>
    <property type="project" value="UniProtKB-UniRule"/>
</dbReference>
<dbReference type="Pfam" id="PF00467">
    <property type="entry name" value="KOW"/>
    <property type="match status" value="1"/>
</dbReference>
<keyword evidence="5" id="KW-0694">RNA-binding</keyword>
<evidence type="ECO:0000259" key="6">
    <source>
        <dbReference type="SMART" id="SM00739"/>
    </source>
</evidence>
<keyword evidence="5" id="KW-0699">rRNA-binding</keyword>
<dbReference type="InterPro" id="IPR057264">
    <property type="entry name" value="Ribosomal_uL24_C"/>
</dbReference>
<keyword evidence="2 5" id="KW-0689">Ribosomal protein</keyword>
<dbReference type="InterPro" id="IPR005824">
    <property type="entry name" value="KOW"/>
</dbReference>
<evidence type="ECO:0000256" key="2">
    <source>
        <dbReference type="ARBA" id="ARBA00022980"/>
    </source>
</evidence>
<dbReference type="CDD" id="cd06089">
    <property type="entry name" value="KOW_RPL26"/>
    <property type="match status" value="1"/>
</dbReference>
<dbReference type="AlphaFoldDB" id="A0A328PMT1"/>
<dbReference type="NCBIfam" id="TIGR01079">
    <property type="entry name" value="rplX_bact"/>
    <property type="match status" value="1"/>
</dbReference>
<dbReference type="EMBL" id="QKVO01000006">
    <property type="protein sequence ID" value="RAO95025.1"/>
    <property type="molecule type" value="Genomic_DNA"/>
</dbReference>
<organism evidence="7 8">
    <name type="scientific">Mycoplasma wenyonii</name>
    <dbReference type="NCBI Taxonomy" id="65123"/>
    <lineage>
        <taxon>Bacteria</taxon>
        <taxon>Bacillati</taxon>
        <taxon>Mycoplasmatota</taxon>
        <taxon>Mollicutes</taxon>
        <taxon>Mycoplasmataceae</taxon>
        <taxon>Mycoplasma</taxon>
    </lineage>
</organism>
<evidence type="ECO:0000256" key="3">
    <source>
        <dbReference type="ARBA" id="ARBA00023274"/>
    </source>
</evidence>
<dbReference type="GO" id="GO:0003735">
    <property type="term" value="F:structural constituent of ribosome"/>
    <property type="evidence" value="ECO:0007669"/>
    <property type="project" value="InterPro"/>
</dbReference>
<dbReference type="Pfam" id="PF17136">
    <property type="entry name" value="ribosomal_L24"/>
    <property type="match status" value="1"/>
</dbReference>
<evidence type="ECO:0000256" key="5">
    <source>
        <dbReference type="HAMAP-Rule" id="MF_01326"/>
    </source>
</evidence>
<dbReference type="InterPro" id="IPR008991">
    <property type="entry name" value="Translation_prot_SH3-like_sf"/>
</dbReference>
<evidence type="ECO:0000256" key="1">
    <source>
        <dbReference type="ARBA" id="ARBA00010618"/>
    </source>
</evidence>
<name>A0A328PMT1_9MOLU</name>
<comment type="caution">
    <text evidence="7">The sequence shown here is derived from an EMBL/GenBank/DDBJ whole genome shotgun (WGS) entry which is preliminary data.</text>
</comment>
<dbReference type="GO" id="GO:0005840">
    <property type="term" value="C:ribosome"/>
    <property type="evidence" value="ECO:0007669"/>
    <property type="project" value="UniProtKB-KW"/>
</dbReference>
<dbReference type="InterPro" id="IPR014722">
    <property type="entry name" value="Rib_uL2_dom2"/>
</dbReference>
<feature type="domain" description="KOW" evidence="6">
    <location>
        <begin position="3"/>
        <end position="30"/>
    </location>
</feature>